<keyword evidence="4" id="KW-0732">Signal</keyword>
<evidence type="ECO:0000256" key="4">
    <source>
        <dbReference type="SAM" id="SignalP"/>
    </source>
</evidence>
<feature type="compositionally biased region" description="Pro residues" evidence="3">
    <location>
        <begin position="370"/>
        <end position="394"/>
    </location>
</feature>
<dbReference type="SUPFAM" id="SSF49384">
    <property type="entry name" value="Carbohydrate-binding domain"/>
    <property type="match status" value="1"/>
</dbReference>
<dbReference type="Pfam" id="PF17996">
    <property type="entry name" value="CE2_N"/>
    <property type="match status" value="1"/>
</dbReference>
<evidence type="ECO:0000256" key="1">
    <source>
        <dbReference type="ARBA" id="ARBA00022801"/>
    </source>
</evidence>
<feature type="domain" description="CBM2" evidence="5">
    <location>
        <begin position="414"/>
        <end position="515"/>
    </location>
</feature>
<dbReference type="InterPro" id="IPR036514">
    <property type="entry name" value="SGNH_hydro_sf"/>
</dbReference>
<dbReference type="Pfam" id="PF00553">
    <property type="entry name" value="CBM_2"/>
    <property type="match status" value="1"/>
</dbReference>
<feature type="compositionally biased region" description="Low complexity" evidence="3">
    <location>
        <begin position="395"/>
        <end position="415"/>
    </location>
</feature>
<evidence type="ECO:0000313" key="7">
    <source>
        <dbReference type="Proteomes" id="UP000296469"/>
    </source>
</evidence>
<dbReference type="InterPro" id="IPR013830">
    <property type="entry name" value="SGNH_hydro"/>
</dbReference>
<dbReference type="InterPro" id="IPR052762">
    <property type="entry name" value="PCW_deacetylase/CE"/>
</dbReference>
<dbReference type="InterPro" id="IPR040794">
    <property type="entry name" value="CE2_N"/>
</dbReference>
<dbReference type="Gene3D" id="3.40.50.1110">
    <property type="entry name" value="SGNH hydrolase"/>
    <property type="match status" value="1"/>
</dbReference>
<reference evidence="6 7" key="1">
    <citation type="submission" date="2019-04" db="EMBL/GenBank/DDBJ databases">
        <title>Isolation and identification of Cellulomonas shaoxiangyii sp. Nov. isolated from feces of the Tibetan antelopes (Pantholops hodgsonii) in the Qinghai-Tibet plateau of China.</title>
        <authorList>
            <person name="Tian Z."/>
        </authorList>
    </citation>
    <scope>NUCLEOTIDE SEQUENCE [LARGE SCALE GENOMIC DNA]</scope>
    <source>
        <strain evidence="6 7">Z28</strain>
    </source>
</reference>
<dbReference type="PANTHER" id="PTHR37834:SF2">
    <property type="entry name" value="ESTERASE, SGNH HYDROLASE-TYPE"/>
    <property type="match status" value="1"/>
</dbReference>
<dbReference type="PANTHER" id="PTHR37834">
    <property type="entry name" value="GDSL-LIKE LIPASE/ACYLHYDROLASE DOMAIN PROTEIN (AFU_ORTHOLOGUE AFUA_2G00620)"/>
    <property type="match status" value="1"/>
</dbReference>
<feature type="region of interest" description="Disordered" evidence="3">
    <location>
        <begin position="365"/>
        <end position="418"/>
    </location>
</feature>
<accession>A0A4P7SLP3</accession>
<dbReference type="InterPro" id="IPR012291">
    <property type="entry name" value="CBM2_carb-bd_dom_sf"/>
</dbReference>
<name>A0A4P7SLP3_9CELL</name>
<feature type="chain" id="PRO_5020490355" evidence="4">
    <location>
        <begin position="28"/>
        <end position="515"/>
    </location>
</feature>
<feature type="signal peptide" evidence="4">
    <location>
        <begin position="1"/>
        <end position="27"/>
    </location>
</feature>
<dbReference type="PROSITE" id="PS51173">
    <property type="entry name" value="CBM2"/>
    <property type="match status" value="1"/>
</dbReference>
<dbReference type="Pfam" id="PF13472">
    <property type="entry name" value="Lipase_GDSL_2"/>
    <property type="match status" value="1"/>
</dbReference>
<organism evidence="6 7">
    <name type="scientific">Cellulomonas shaoxiangyii</name>
    <dbReference type="NCBI Taxonomy" id="2566013"/>
    <lineage>
        <taxon>Bacteria</taxon>
        <taxon>Bacillati</taxon>
        <taxon>Actinomycetota</taxon>
        <taxon>Actinomycetes</taxon>
        <taxon>Micrococcales</taxon>
        <taxon>Cellulomonadaceae</taxon>
        <taxon>Cellulomonas</taxon>
    </lineage>
</organism>
<dbReference type="EMBL" id="CP039291">
    <property type="protein sequence ID" value="QCB95152.1"/>
    <property type="molecule type" value="Genomic_DNA"/>
</dbReference>
<keyword evidence="7" id="KW-1185">Reference proteome</keyword>
<keyword evidence="1" id="KW-0378">Hydrolase</keyword>
<protein>
    <submittedName>
        <fullName evidence="6">Cellulose-binding protein</fullName>
    </submittedName>
</protein>
<dbReference type="CDD" id="cd01831">
    <property type="entry name" value="Endoglucanase_E_like"/>
    <property type="match status" value="1"/>
</dbReference>
<dbReference type="Gene3D" id="2.60.120.260">
    <property type="entry name" value="Galactose-binding domain-like"/>
    <property type="match status" value="1"/>
</dbReference>
<dbReference type="KEGG" id="celz:E5225_03440"/>
<evidence type="ECO:0000259" key="5">
    <source>
        <dbReference type="PROSITE" id="PS51173"/>
    </source>
</evidence>
<proteinExistence type="predicted"/>
<dbReference type="InterPro" id="IPR037461">
    <property type="entry name" value="CtCE2-like_dom"/>
</dbReference>
<evidence type="ECO:0000313" key="6">
    <source>
        <dbReference type="EMBL" id="QCB95152.1"/>
    </source>
</evidence>
<keyword evidence="2" id="KW-0326">Glycosidase</keyword>
<dbReference type="GO" id="GO:0004553">
    <property type="term" value="F:hydrolase activity, hydrolyzing O-glycosyl compounds"/>
    <property type="evidence" value="ECO:0007669"/>
    <property type="project" value="InterPro"/>
</dbReference>
<dbReference type="GO" id="GO:0030247">
    <property type="term" value="F:polysaccharide binding"/>
    <property type="evidence" value="ECO:0007669"/>
    <property type="project" value="UniProtKB-UniRule"/>
</dbReference>
<dbReference type="GO" id="GO:0005975">
    <property type="term" value="P:carbohydrate metabolic process"/>
    <property type="evidence" value="ECO:0007669"/>
    <property type="project" value="InterPro"/>
</dbReference>
<dbReference type="InterPro" id="IPR008965">
    <property type="entry name" value="CBM2/CBM3_carb-bd_dom_sf"/>
</dbReference>
<dbReference type="AlphaFoldDB" id="A0A4P7SLP3"/>
<dbReference type="GO" id="GO:0052689">
    <property type="term" value="F:carboxylic ester hydrolase activity"/>
    <property type="evidence" value="ECO:0007669"/>
    <property type="project" value="InterPro"/>
</dbReference>
<dbReference type="Proteomes" id="UP000296469">
    <property type="component" value="Chromosome"/>
</dbReference>
<dbReference type="InterPro" id="IPR001919">
    <property type="entry name" value="CBD2"/>
</dbReference>
<evidence type="ECO:0000256" key="2">
    <source>
        <dbReference type="ARBA" id="ARBA00023295"/>
    </source>
</evidence>
<dbReference type="SMART" id="SM00637">
    <property type="entry name" value="CBD_II"/>
    <property type="match status" value="1"/>
</dbReference>
<sequence>MLAGGAAAQAPGAAAAAAPAAAGPAGAAAATADPTVHTGGRVVPTADGLAFGWPGVYFEGRFRGTGVGVVFDDAVGDYDVILDGHLVATWVTPGTGTRWLQGLGDGEHTIRVVRRNESPWTTTTFGGFVAAPGGAVLPARAPRRVQLEFFGDSYTAGYGNESPTRECTGDEVARRTNADRSFAALTAQALGADYQLNAFSGRGMVRNYAGGEPGTSFRTYADRALPAVDGDVWDRPAGWHPQVVVVGLGINDFSTPVGAGEPWTAATLRTAYRAAYEEFVAQLRERYGPTTFIVLGAPDTAPEVRDITREIAFAAEAAGDDRVVPWLYGGLDLTGCHWHPSLSDHQVVAVRLTELVTSLLRVEGIEPSPDVTPPGPPPQPSPTGPTGYPIPSPTGPTGSPVPTSSATPTPTRTPGFPAATCTATLTVAGRWPGGYQASVTVTAGTRAVGGWRATFDLPSGGAVQQGWSGDFSTSGATVTVRNAAWNGRLDTGGTTTAGFIGTGTPPTGTVACSAV</sequence>
<dbReference type="Gene3D" id="2.60.40.290">
    <property type="match status" value="1"/>
</dbReference>
<dbReference type="SUPFAM" id="SSF52266">
    <property type="entry name" value="SGNH hydrolase"/>
    <property type="match status" value="1"/>
</dbReference>
<evidence type="ECO:0000256" key="3">
    <source>
        <dbReference type="SAM" id="MobiDB-lite"/>
    </source>
</evidence>
<gene>
    <name evidence="6" type="ORF">E5225_03440</name>
</gene>